<sequence>MRLSHLIVLICIYICVIQLVTSKVSWSLSSLPVVFGNDMTLTCKIEIKSKDCRVRQWSGGQGGESTATDLRLPAGSPDFDYTVGLFVKIIDRFGDYETVEWTVNVTRDESLEPTNVEGANKLFGEYDDSYNITKAGGNDIAVLRLISSTASMYSNILLSNKSATTTEEEFDLTSTEEDTIDDVQALVRQKTNEFVTEISKLVPVNSTIKMLPSDAHLVASTLDECISNQDAITQSASEGITNTTYELMLNIQNASKSNPIPMQELNAIKGGALDVIDVISKNLKFFGNTTIEDLNTTLTLEQVESDLREYLLYHPEETTKYPINTETIQAMYEKRMKIREKQIEVGNSTEKTTGKLFGCIDTVNEVNSINVAYGQGPYEIKSSNLQLTIEKDSVSNLINKTKLYRNGFTFDMENETFTNITDENVEIQVSVLESSPIIHAGGATNIHGKIVRLTARNDEGNEIHFPVPMTIENEGITHYAEFDTSIFDDEHDGLMHFRVRLQDDSDALIAYILPEGFDEYTTETYNLTVYATSKITSTVGEYEFEEAVSPLSWTAFGFKVFIPSGTFPKGDIVLSLKSKEVPRNTSRTEGSLRRRRSVGLDNPSNQTFTNISIAIVTTGCRVYDESSNSWTPNGCNVLPYSTLNETLCRCEAGAGNVFASSFFVPNMIDFHSVWSKFDVNNAAIYGTLIALFVLYVAGMVYLRRKDKIDQIKWMPVLLCDNQKSAEYFYLISVYTGLRPGSGTKSNVSFILGGEDGDSGVRLLNDGTSEGIQSKSVKSYIMATPECLGGLTYVRVWHDNSGEDDDASWYLHQIVVEDIQTKEKFVFLCDRWLALDLDDGMVDRLLPVLDKDNAGFESVFSQQTRLNISENHLWLSIVVRPQRSLFTRVQRLSCLMSLLLLTMITNAMFFQTEDEETVIADTVRIGKLRLSLKTAYISVVGVLITVIPIMIITHLFKNTRVKKKIVKDGKSDKTVVKSREITMEEEAKYPHWVIYISWIIVALSIIVPAFFMLLYSMEWGTSKSEEWLTTFVLSFVESLFIVDPLKVLIIALFIAWLIKKPADDINLKIDIDSVREQCKNSTENNSKQFLSFRMEVMSKSGPPVENALQDQRIKRMKEKIAQQAFIEVILQILFAAVIFSISYVNRDDRFYRQKENIDNYLYACSKTQYGFSKVLSQEAFVNWTKQTLIPFTYPTEKYNGKGISAVDKYYVADMENVRVGQVRLRQVRTNKDDCIYGGLTESRFCVPAYDTEKENKSLMVPIGPIAYTSNAWKYIGADEIWGIAITGLYNTYSGGGFIQNFHKEKALTINAIDELTANKWIDRLTRAVFVEFTLFNPNLNLFSYTIYLAEFSENGGAYNWIDTQSFRATTITDATGAFSILLYIIYLIIIIVLTYKLIKKFRLQGCKQTFTNFWNGLDIVLCTLSYAATVVWIFKYIYTRKAMKQFNDNRDAFINFQHIVVWEYIFTCILGGLCFAATLRILSALKYNKKLTEVAEVLRKGANPICQFAVMFMCVFFNFVGFGYLLFGSTVREYRNMFIAFGSLTNTLIGRNSLDSMISASPAFAELYFFVYVFFVIFTLMTMFSAILNESISEVRYAQAADTIGIMQLVKTTMKDILSLVGVHFSSGTSKRTKDNLRGKQKYNNDIDTSNVLGLIRETLDDFKSDDEQVKPKDSLTAPEYEGNKDLSAKLDVRPESRPCTAQSVKIILPDGTEAKDNEGFYEFYKGYL</sequence>
<comment type="subcellular location">
    <subcellularLocation>
        <location evidence="1">Membrane</location>
        <topology evidence="1">Multi-pass membrane protein</topology>
    </subcellularLocation>
</comment>
<feature type="transmembrane region" description="Helical" evidence="10">
    <location>
        <begin position="1034"/>
        <end position="1057"/>
    </location>
</feature>
<keyword evidence="14" id="KW-1185">Reference proteome</keyword>
<keyword evidence="5 10" id="KW-1133">Transmembrane helix</keyword>
<evidence type="ECO:0000256" key="11">
    <source>
        <dbReference type="SAM" id="SignalP"/>
    </source>
</evidence>
<dbReference type="InterPro" id="IPR036392">
    <property type="entry name" value="PLAT/LH2_dom_sf"/>
</dbReference>
<dbReference type="Pfam" id="PF20519">
    <property type="entry name" value="Polycystin_dom"/>
    <property type="match status" value="1"/>
</dbReference>
<evidence type="ECO:0000256" key="1">
    <source>
        <dbReference type="ARBA" id="ARBA00004141"/>
    </source>
</evidence>
<dbReference type="GO" id="GO:0005262">
    <property type="term" value="F:calcium channel activity"/>
    <property type="evidence" value="ECO:0007669"/>
    <property type="project" value="TreeGrafter"/>
</dbReference>
<evidence type="ECO:0000256" key="5">
    <source>
        <dbReference type="ARBA" id="ARBA00022989"/>
    </source>
</evidence>
<feature type="transmembrane region" description="Helical" evidence="10">
    <location>
        <begin position="682"/>
        <end position="702"/>
    </location>
</feature>
<evidence type="ECO:0000256" key="8">
    <source>
        <dbReference type="PIRSR" id="PIRSR603915-2"/>
    </source>
</evidence>
<dbReference type="EMBL" id="UYJE01002875">
    <property type="protein sequence ID" value="VDI14531.1"/>
    <property type="molecule type" value="Genomic_DNA"/>
</dbReference>
<proteinExistence type="inferred from homology"/>
<feature type="disulfide bond" evidence="8">
    <location>
        <begin position="1233"/>
        <end position="1244"/>
    </location>
</feature>
<feature type="transmembrane region" description="Helical" evidence="10">
    <location>
        <begin position="1507"/>
        <end position="1526"/>
    </location>
</feature>
<accession>A0A8B6D5V1</accession>
<name>A0A8B6D5V1_MYTGA</name>
<feature type="transmembrane region" description="Helical" evidence="10">
    <location>
        <begin position="1566"/>
        <end position="1587"/>
    </location>
</feature>
<feature type="transmembrane region" description="Helical" evidence="10">
    <location>
        <begin position="1418"/>
        <end position="1438"/>
    </location>
</feature>
<dbReference type="InterPro" id="IPR013122">
    <property type="entry name" value="PKD1_2_channel"/>
</dbReference>
<dbReference type="FunFam" id="2.60.60.20:FF:000022">
    <property type="entry name" value="Uncharacterized protein"/>
    <property type="match status" value="1"/>
</dbReference>
<keyword evidence="7" id="KW-0325">Glycoprotein</keyword>
<evidence type="ECO:0000256" key="10">
    <source>
        <dbReference type="SAM" id="Phobius"/>
    </source>
</evidence>
<comment type="caution">
    <text evidence="13">The sequence shown here is derived from an EMBL/GenBank/DDBJ whole genome shotgun (WGS) entry which is preliminary data.</text>
</comment>
<dbReference type="GO" id="GO:0005509">
    <property type="term" value="F:calcium ion binding"/>
    <property type="evidence" value="ECO:0007669"/>
    <property type="project" value="InterPro"/>
</dbReference>
<evidence type="ECO:0000256" key="3">
    <source>
        <dbReference type="ARBA" id="ARBA00022692"/>
    </source>
</evidence>
<feature type="transmembrane region" description="Helical" evidence="10">
    <location>
        <begin position="991"/>
        <end position="1014"/>
    </location>
</feature>
<dbReference type="GO" id="GO:0050982">
    <property type="term" value="P:detection of mechanical stimulus"/>
    <property type="evidence" value="ECO:0007669"/>
    <property type="project" value="TreeGrafter"/>
</dbReference>
<feature type="domain" description="PLAT" evidence="12">
    <location>
        <begin position="727"/>
        <end position="846"/>
    </location>
</feature>
<dbReference type="Gene3D" id="1.10.287.70">
    <property type="match status" value="1"/>
</dbReference>
<dbReference type="PANTHER" id="PTHR10877:SF150">
    <property type="entry name" value="REJ DOMAIN-CONTAINING PROTEIN"/>
    <property type="match status" value="1"/>
</dbReference>
<dbReference type="PANTHER" id="PTHR10877">
    <property type="entry name" value="POLYCYSTIN FAMILY MEMBER"/>
    <property type="match status" value="1"/>
</dbReference>
<organism evidence="13 14">
    <name type="scientific">Mytilus galloprovincialis</name>
    <name type="common">Mediterranean mussel</name>
    <dbReference type="NCBI Taxonomy" id="29158"/>
    <lineage>
        <taxon>Eukaryota</taxon>
        <taxon>Metazoa</taxon>
        <taxon>Spiralia</taxon>
        <taxon>Lophotrochozoa</taxon>
        <taxon>Mollusca</taxon>
        <taxon>Bivalvia</taxon>
        <taxon>Autobranchia</taxon>
        <taxon>Pteriomorphia</taxon>
        <taxon>Mytilida</taxon>
        <taxon>Mytiloidea</taxon>
        <taxon>Mytilidae</taxon>
        <taxon>Mytilinae</taxon>
        <taxon>Mytilus</taxon>
    </lineage>
</organism>
<gene>
    <name evidence="13" type="ORF">MGAL_10B010561</name>
</gene>
<feature type="chain" id="PRO_5032724452" description="PLAT domain-containing protein" evidence="11">
    <location>
        <begin position="23"/>
        <end position="1728"/>
    </location>
</feature>
<feature type="signal peptide" evidence="11">
    <location>
        <begin position="1"/>
        <end position="22"/>
    </location>
</feature>
<keyword evidence="3 10" id="KW-0812">Transmembrane</keyword>
<evidence type="ECO:0000259" key="12">
    <source>
        <dbReference type="PROSITE" id="PS50095"/>
    </source>
</evidence>
<dbReference type="Pfam" id="PF01477">
    <property type="entry name" value="PLAT"/>
    <property type="match status" value="1"/>
</dbReference>
<feature type="transmembrane region" description="Helical" evidence="10">
    <location>
        <begin position="1375"/>
        <end position="1397"/>
    </location>
</feature>
<keyword evidence="4 11" id="KW-0732">Signal</keyword>
<dbReference type="GO" id="GO:0016020">
    <property type="term" value="C:membrane"/>
    <property type="evidence" value="ECO:0007669"/>
    <property type="project" value="UniProtKB-SubCell"/>
</dbReference>
<comment type="caution">
    <text evidence="9">Lacks conserved residue(s) required for the propagation of feature annotation.</text>
</comment>
<dbReference type="InterPro" id="IPR001024">
    <property type="entry name" value="PLAT/LH2_dom"/>
</dbReference>
<feature type="transmembrane region" description="Helical" evidence="10">
    <location>
        <begin position="1458"/>
        <end position="1481"/>
    </location>
</feature>
<dbReference type="OrthoDB" id="10039908at2759"/>
<evidence type="ECO:0000256" key="4">
    <source>
        <dbReference type="ARBA" id="ARBA00022729"/>
    </source>
</evidence>
<dbReference type="InterPro" id="IPR046791">
    <property type="entry name" value="Polycystin_dom"/>
</dbReference>
<evidence type="ECO:0000256" key="2">
    <source>
        <dbReference type="ARBA" id="ARBA00007200"/>
    </source>
</evidence>
<evidence type="ECO:0000256" key="6">
    <source>
        <dbReference type="ARBA" id="ARBA00023136"/>
    </source>
</evidence>
<dbReference type="SUPFAM" id="SSF49723">
    <property type="entry name" value="Lipase/lipooxygenase domain (PLAT/LH2 domain)"/>
    <property type="match status" value="1"/>
</dbReference>
<comment type="similarity">
    <text evidence="2">Belongs to the polycystin family.</text>
</comment>
<feature type="transmembrane region" description="Helical" evidence="10">
    <location>
        <begin position="891"/>
        <end position="909"/>
    </location>
</feature>
<dbReference type="InterPro" id="IPR051223">
    <property type="entry name" value="Polycystin"/>
</dbReference>
<dbReference type="PRINTS" id="PR01433">
    <property type="entry name" value="POLYCYSTIN2"/>
</dbReference>
<dbReference type="PROSITE" id="PS50095">
    <property type="entry name" value="PLAT"/>
    <property type="match status" value="1"/>
</dbReference>
<reference evidence="13" key="1">
    <citation type="submission" date="2018-11" db="EMBL/GenBank/DDBJ databases">
        <authorList>
            <person name="Alioto T."/>
            <person name="Alioto T."/>
        </authorList>
    </citation>
    <scope>NUCLEOTIDE SEQUENCE</scope>
</reference>
<feature type="transmembrane region" description="Helical" evidence="10">
    <location>
        <begin position="1123"/>
        <end position="1143"/>
    </location>
</feature>
<keyword evidence="6 10" id="KW-0472">Membrane</keyword>
<evidence type="ECO:0000313" key="13">
    <source>
        <dbReference type="EMBL" id="VDI14531.1"/>
    </source>
</evidence>
<dbReference type="Pfam" id="PF08016">
    <property type="entry name" value="PKD_channel"/>
    <property type="match status" value="1"/>
</dbReference>
<protein>
    <recommendedName>
        <fullName evidence="12">PLAT domain-containing protein</fullName>
    </recommendedName>
</protein>
<dbReference type="Proteomes" id="UP000596742">
    <property type="component" value="Unassembled WGS sequence"/>
</dbReference>
<dbReference type="Gene3D" id="2.60.60.20">
    <property type="entry name" value="PLAT/LH2 domain"/>
    <property type="match status" value="1"/>
</dbReference>
<evidence type="ECO:0000313" key="14">
    <source>
        <dbReference type="Proteomes" id="UP000596742"/>
    </source>
</evidence>
<evidence type="ECO:0000256" key="9">
    <source>
        <dbReference type="PROSITE-ProRule" id="PRU00152"/>
    </source>
</evidence>
<feature type="transmembrane region" description="Helical" evidence="10">
    <location>
        <begin position="934"/>
        <end position="955"/>
    </location>
</feature>
<dbReference type="InterPro" id="IPR003915">
    <property type="entry name" value="PKD_2"/>
</dbReference>
<dbReference type="SMART" id="SM00308">
    <property type="entry name" value="LH2"/>
    <property type="match status" value="1"/>
</dbReference>
<evidence type="ECO:0000256" key="7">
    <source>
        <dbReference type="ARBA" id="ARBA00023180"/>
    </source>
</evidence>